<accession>A0A6J4SGW1</accession>
<dbReference type="EMBL" id="CADCVR010000043">
    <property type="protein sequence ID" value="CAA9491354.1"/>
    <property type="molecule type" value="Genomic_DNA"/>
</dbReference>
<feature type="region of interest" description="Disordered" evidence="1">
    <location>
        <begin position="1"/>
        <end position="21"/>
    </location>
</feature>
<evidence type="ECO:0000313" key="2">
    <source>
        <dbReference type="EMBL" id="CAA9491354.1"/>
    </source>
</evidence>
<dbReference type="AlphaFoldDB" id="A0A6J4SGW1"/>
<gene>
    <name evidence="2" type="ORF">AVDCRST_MAG53-1478</name>
</gene>
<proteinExistence type="predicted"/>
<reference evidence="2" key="1">
    <citation type="submission" date="2020-02" db="EMBL/GenBank/DDBJ databases">
        <authorList>
            <person name="Meier V. D."/>
        </authorList>
    </citation>
    <scope>NUCLEOTIDE SEQUENCE</scope>
    <source>
        <strain evidence="2">AVDCRST_MAG53</strain>
    </source>
</reference>
<name>A0A6J4SGW1_9ACTN</name>
<evidence type="ECO:0000256" key="1">
    <source>
        <dbReference type="SAM" id="MobiDB-lite"/>
    </source>
</evidence>
<organism evidence="2">
    <name type="scientific">uncultured Solirubrobacteraceae bacterium</name>
    <dbReference type="NCBI Taxonomy" id="1162706"/>
    <lineage>
        <taxon>Bacteria</taxon>
        <taxon>Bacillati</taxon>
        <taxon>Actinomycetota</taxon>
        <taxon>Thermoleophilia</taxon>
        <taxon>Solirubrobacterales</taxon>
        <taxon>Solirubrobacteraceae</taxon>
        <taxon>environmental samples</taxon>
    </lineage>
</organism>
<sequence length="44" mass="4424">MLVNAASTDAPGAVSSLLDDAVPGAAPRQRLMARLSARGCRLSG</sequence>
<protein>
    <submittedName>
        <fullName evidence="2">Uncharacterized protein</fullName>
    </submittedName>
</protein>